<dbReference type="Gene3D" id="3.60.21.10">
    <property type="match status" value="1"/>
</dbReference>
<organism evidence="6 7">
    <name type="scientific">Corynebacterium glaucum</name>
    <dbReference type="NCBI Taxonomy" id="187491"/>
    <lineage>
        <taxon>Bacteria</taxon>
        <taxon>Bacillati</taxon>
        <taxon>Actinomycetota</taxon>
        <taxon>Actinomycetes</taxon>
        <taxon>Mycobacteriales</taxon>
        <taxon>Corynebacteriaceae</taxon>
        <taxon>Corynebacterium</taxon>
    </lineage>
</organism>
<dbReference type="PRINTS" id="PR01607">
    <property type="entry name" value="APYRASEFAMLY"/>
</dbReference>
<name>A0A1Q2HVN0_9CORY</name>
<keyword evidence="6" id="KW-0540">Nuclease</keyword>
<dbReference type="EC" id="3.1.31.-" evidence="6"/>
<dbReference type="Pfam" id="PF00149">
    <property type="entry name" value="Metallophos"/>
    <property type="match status" value="1"/>
</dbReference>
<dbReference type="RefSeq" id="WP_095659678.1">
    <property type="nucleotide sequence ID" value="NZ_CP019688.1"/>
</dbReference>
<keyword evidence="2 6" id="KW-0378">Hydrolase</keyword>
<dbReference type="GO" id="GO:0009166">
    <property type="term" value="P:nucleotide catabolic process"/>
    <property type="evidence" value="ECO:0007669"/>
    <property type="project" value="InterPro"/>
</dbReference>
<dbReference type="InterPro" id="IPR004843">
    <property type="entry name" value="Calcineurin-like_PHP"/>
</dbReference>
<dbReference type="Pfam" id="PF02872">
    <property type="entry name" value="5_nucleotid_C"/>
    <property type="match status" value="1"/>
</dbReference>
<keyword evidence="6" id="KW-0255">Endonuclease</keyword>
<sequence precursor="true">MRTRRFRLNFATVTTATATAAAIAVSGTTVAIAQPTNAGTAQLTISNITDFHGYWNTTQRVPGATHLKCAVDRAAEGRNHIFTSSGDLIGASPFESMLLDDAPTIDVLNLMGLEVSAVGNHEFDQGTEDFANRVAADANWTWLAANADSVDGTEDYVIKEIDGVKVAFVGTVTDDMPNLVNPASIAGITWNNPVAVTNTLADELKNSKKADIVVALVHEGGIKASEFSDSVDIAFLGHSHQVINEPDNSPVLIQAGEYGKNLANVDISFDRATGEITFDKVELLDADAIRACDTPQPEVEAIVNAAVDAASVEGNRVIGKVDTQFYRNGAQESQLNNFIAEVTRQGVTNNSAVKVDIAVMNAGGVRAELEPGEVTYAEAFAIQPFGNENTYVELKGSDFVAALEQQWREDPDRPMFPLGVSDNVTYTYDPTAPVGSKVTSVTIDGEPLDPEATYIVAGSQFLLSGGDKFEAFTRGSAQANLGYIDVNALVEFLGANENPTPRTSQSNVGVHLPKSLKAGEKATIELSSLLYADGETASTVTVSLGDATVSAPITADTGGATKNEYGVATVELDVPAGLTGTQELKITTDTGTEAVVPVELGAATTTPGADDDNKDDDKKDPSHTVQPVKENPVLTIARIALVGLTSVLGLISRFIPAFLRGGILA</sequence>
<dbReference type="InterPro" id="IPR006179">
    <property type="entry name" value="5_nucleotidase/apyrase"/>
</dbReference>
<feature type="domain" description="5'-Nucleotidase C-terminal" evidence="5">
    <location>
        <begin position="317"/>
        <end position="473"/>
    </location>
</feature>
<feature type="signal peptide" evidence="2">
    <location>
        <begin position="1"/>
        <end position="33"/>
    </location>
</feature>
<comment type="similarity">
    <text evidence="2">Belongs to the 5'-nucleotidase family.</text>
</comment>
<accession>A0A1Q2HVN0</accession>
<dbReference type="GO" id="GO:0000166">
    <property type="term" value="F:nucleotide binding"/>
    <property type="evidence" value="ECO:0007669"/>
    <property type="project" value="UniProtKB-KW"/>
</dbReference>
<dbReference type="GO" id="GO:0030288">
    <property type="term" value="C:outer membrane-bounded periplasmic space"/>
    <property type="evidence" value="ECO:0007669"/>
    <property type="project" value="TreeGrafter"/>
</dbReference>
<keyword evidence="2" id="KW-0547">Nucleotide-binding</keyword>
<keyword evidence="7" id="KW-1185">Reference proteome</keyword>
<dbReference type="SUPFAM" id="SSF56300">
    <property type="entry name" value="Metallo-dependent phosphatases"/>
    <property type="match status" value="1"/>
</dbReference>
<gene>
    <name evidence="6" type="primary">yhcR1</name>
    <name evidence="6" type="ORF">CGLAU_04685</name>
</gene>
<dbReference type="GO" id="GO:0008253">
    <property type="term" value="F:5'-nucleotidase activity"/>
    <property type="evidence" value="ECO:0007669"/>
    <property type="project" value="TreeGrafter"/>
</dbReference>
<dbReference type="KEGG" id="cgv:CGLAU_04685"/>
<reference evidence="6 7" key="1">
    <citation type="submission" date="2016-12" db="EMBL/GenBank/DDBJ databases">
        <authorList>
            <person name="Song W.-J."/>
            <person name="Kurnit D.M."/>
        </authorList>
    </citation>
    <scope>NUCLEOTIDE SEQUENCE [LARGE SCALE GENOMIC DNA]</scope>
    <source>
        <strain evidence="6 7">DSM 30827</strain>
    </source>
</reference>
<keyword evidence="1 2" id="KW-0732">Signal</keyword>
<evidence type="ECO:0000256" key="2">
    <source>
        <dbReference type="RuleBase" id="RU362119"/>
    </source>
</evidence>
<dbReference type="Proteomes" id="UP000217209">
    <property type="component" value="Chromosome"/>
</dbReference>
<dbReference type="PANTHER" id="PTHR11575:SF24">
    <property type="entry name" value="5'-NUCLEOTIDASE"/>
    <property type="match status" value="1"/>
</dbReference>
<evidence type="ECO:0000256" key="3">
    <source>
        <dbReference type="SAM" id="MobiDB-lite"/>
    </source>
</evidence>
<feature type="domain" description="Calcineurin-like phosphoesterase" evidence="4">
    <location>
        <begin position="48"/>
        <end position="241"/>
    </location>
</feature>
<dbReference type="Gene3D" id="3.90.780.10">
    <property type="entry name" value="5'-Nucleotidase, C-terminal domain"/>
    <property type="match status" value="1"/>
</dbReference>
<evidence type="ECO:0000313" key="6">
    <source>
        <dbReference type="EMBL" id="AQQ14911.1"/>
    </source>
</evidence>
<proteinExistence type="inferred from homology"/>
<dbReference type="EMBL" id="CP019688">
    <property type="protein sequence ID" value="AQQ14911.1"/>
    <property type="molecule type" value="Genomic_DNA"/>
</dbReference>
<dbReference type="SUPFAM" id="SSF55816">
    <property type="entry name" value="5'-nucleotidase (syn. UDP-sugar hydrolase), C-terminal domain"/>
    <property type="match status" value="1"/>
</dbReference>
<evidence type="ECO:0000259" key="4">
    <source>
        <dbReference type="Pfam" id="PF00149"/>
    </source>
</evidence>
<evidence type="ECO:0000313" key="7">
    <source>
        <dbReference type="Proteomes" id="UP000217209"/>
    </source>
</evidence>
<evidence type="ECO:0000256" key="1">
    <source>
        <dbReference type="ARBA" id="ARBA00022729"/>
    </source>
</evidence>
<dbReference type="GO" id="GO:0008768">
    <property type="term" value="F:UDP-sugar diphosphatase activity"/>
    <property type="evidence" value="ECO:0007669"/>
    <property type="project" value="TreeGrafter"/>
</dbReference>
<feature type="region of interest" description="Disordered" evidence="3">
    <location>
        <begin position="602"/>
        <end position="627"/>
    </location>
</feature>
<feature type="chain" id="PRO_5011809703" evidence="2">
    <location>
        <begin position="34"/>
        <end position="665"/>
    </location>
</feature>
<dbReference type="AlphaFoldDB" id="A0A1Q2HVN0"/>
<protein>
    <submittedName>
        <fullName evidence="6">Endonuclease YhcR</fullName>
        <ecNumber evidence="6">3.1.31.-</ecNumber>
    </submittedName>
</protein>
<dbReference type="InterPro" id="IPR008334">
    <property type="entry name" value="5'-Nucleotdase_C"/>
</dbReference>
<dbReference type="InterPro" id="IPR029052">
    <property type="entry name" value="Metallo-depent_PP-like"/>
</dbReference>
<dbReference type="InterPro" id="IPR036907">
    <property type="entry name" value="5'-Nucleotdase_C_sf"/>
</dbReference>
<evidence type="ECO:0000259" key="5">
    <source>
        <dbReference type="Pfam" id="PF02872"/>
    </source>
</evidence>
<dbReference type="GO" id="GO:0004519">
    <property type="term" value="F:endonuclease activity"/>
    <property type="evidence" value="ECO:0007669"/>
    <property type="project" value="UniProtKB-KW"/>
</dbReference>
<dbReference type="PANTHER" id="PTHR11575">
    <property type="entry name" value="5'-NUCLEOTIDASE-RELATED"/>
    <property type="match status" value="1"/>
</dbReference>
<dbReference type="OrthoDB" id="1016457at2"/>